<dbReference type="GO" id="GO:0097345">
    <property type="term" value="P:mitochondrial outer membrane permeabilization"/>
    <property type="evidence" value="ECO:0007669"/>
    <property type="project" value="TreeGrafter"/>
</dbReference>
<protein>
    <recommendedName>
        <fullName evidence="13">BCL2/adenovirus E1B 19 kDa protein-interacting protein 3</fullName>
    </recommendedName>
</protein>
<proteinExistence type="inferred from homology"/>
<gene>
    <name evidence="11" type="ORF">TCAL_11643</name>
</gene>
<dbReference type="OMA" id="KDWKFKH"/>
<evidence type="ECO:0000256" key="5">
    <source>
        <dbReference type="ARBA" id="ARBA00022703"/>
    </source>
</evidence>
<dbReference type="STRING" id="6832.A0A553PI17"/>
<dbReference type="Proteomes" id="UP000318571">
    <property type="component" value="Chromosome 5"/>
</dbReference>
<evidence type="ECO:0008006" key="13">
    <source>
        <dbReference type="Google" id="ProtNLM"/>
    </source>
</evidence>
<dbReference type="PANTHER" id="PTHR15186:SF5">
    <property type="entry name" value="BNIP3, ISOFORM A"/>
    <property type="match status" value="1"/>
</dbReference>
<dbReference type="OrthoDB" id="5857140at2759"/>
<evidence type="ECO:0000256" key="4">
    <source>
        <dbReference type="ARBA" id="ARBA00022692"/>
    </source>
</evidence>
<keyword evidence="7" id="KW-0496">Mitochondrion</keyword>
<dbReference type="AlphaFoldDB" id="A0A553PI17"/>
<comment type="subcellular location">
    <subcellularLocation>
        <location evidence="1">Membrane</location>
        <topology evidence="1">Single-pass membrane protein</topology>
    </subcellularLocation>
    <subcellularLocation>
        <location evidence="2">Mitochondrion membrane</location>
    </subcellularLocation>
</comment>
<dbReference type="PANTHER" id="PTHR15186">
    <property type="entry name" value="RE48077P"/>
    <property type="match status" value="1"/>
</dbReference>
<evidence type="ECO:0000256" key="2">
    <source>
        <dbReference type="ARBA" id="ARBA00004325"/>
    </source>
</evidence>
<organism evidence="11 12">
    <name type="scientific">Tigriopus californicus</name>
    <name type="common">Marine copepod</name>
    <dbReference type="NCBI Taxonomy" id="6832"/>
    <lineage>
        <taxon>Eukaryota</taxon>
        <taxon>Metazoa</taxon>
        <taxon>Ecdysozoa</taxon>
        <taxon>Arthropoda</taxon>
        <taxon>Crustacea</taxon>
        <taxon>Multicrustacea</taxon>
        <taxon>Hexanauplia</taxon>
        <taxon>Copepoda</taxon>
        <taxon>Harpacticoida</taxon>
        <taxon>Harpacticidae</taxon>
        <taxon>Tigriopus</taxon>
    </lineage>
</organism>
<evidence type="ECO:0000256" key="10">
    <source>
        <dbReference type="SAM" id="Phobius"/>
    </source>
</evidence>
<name>A0A553PI17_TIGCA</name>
<evidence type="ECO:0000256" key="7">
    <source>
        <dbReference type="ARBA" id="ARBA00023128"/>
    </source>
</evidence>
<keyword evidence="8 10" id="KW-0472">Membrane</keyword>
<comment type="similarity">
    <text evidence="3">Belongs to the NIP3 family.</text>
</comment>
<feature type="compositionally biased region" description="Low complexity" evidence="9">
    <location>
        <begin position="70"/>
        <end position="81"/>
    </location>
</feature>
<keyword evidence="5" id="KW-0053">Apoptosis</keyword>
<keyword evidence="6 10" id="KW-1133">Transmembrane helix</keyword>
<evidence type="ECO:0000256" key="6">
    <source>
        <dbReference type="ARBA" id="ARBA00022989"/>
    </source>
</evidence>
<feature type="transmembrane region" description="Helical" evidence="10">
    <location>
        <begin position="182"/>
        <end position="204"/>
    </location>
</feature>
<evidence type="ECO:0000256" key="3">
    <source>
        <dbReference type="ARBA" id="ARBA00007710"/>
    </source>
</evidence>
<sequence length="218" mass="23540">MSSTPPENVFSDSWVDLSGQFSQSHTPNRVTPIPFGGEQDYLRMLREAQRESKQNSNKVSPISSALMSLSSTTRNTPSASPKSPPNSPNPELATFAEDLKGVYVNRLSEPVSPVGAVGQPVTPSEMLWDWTSRPTAQPRDWKLAPNIRSRKSSSSFTSSGAHSSSAATRDANGKKTTYSKGVIYTLIITNIISMIIGAGIGMWISKRGGNHGFIEIAV</sequence>
<comment type="caution">
    <text evidence="11">The sequence shown here is derived from an EMBL/GenBank/DDBJ whole genome shotgun (WGS) entry which is preliminary data.</text>
</comment>
<keyword evidence="4 10" id="KW-0812">Transmembrane</keyword>
<dbReference type="GO" id="GO:0005741">
    <property type="term" value="C:mitochondrial outer membrane"/>
    <property type="evidence" value="ECO:0007669"/>
    <property type="project" value="TreeGrafter"/>
</dbReference>
<dbReference type="GO" id="GO:0005634">
    <property type="term" value="C:nucleus"/>
    <property type="evidence" value="ECO:0007669"/>
    <property type="project" value="TreeGrafter"/>
</dbReference>
<reference evidence="11 12" key="1">
    <citation type="journal article" date="2018" name="Nat. Ecol. Evol.">
        <title>Genomic signatures of mitonuclear coevolution across populations of Tigriopus californicus.</title>
        <authorList>
            <person name="Barreto F.S."/>
            <person name="Watson E.T."/>
            <person name="Lima T.G."/>
            <person name="Willett C.S."/>
            <person name="Edmands S."/>
            <person name="Li W."/>
            <person name="Burton R.S."/>
        </authorList>
    </citation>
    <scope>NUCLEOTIDE SEQUENCE [LARGE SCALE GENOMIC DNA]</scope>
    <source>
        <strain evidence="11 12">San Diego</strain>
    </source>
</reference>
<dbReference type="GO" id="GO:0043065">
    <property type="term" value="P:positive regulation of apoptotic process"/>
    <property type="evidence" value="ECO:0007669"/>
    <property type="project" value="InterPro"/>
</dbReference>
<feature type="region of interest" description="Disordered" evidence="9">
    <location>
        <begin position="70"/>
        <end position="93"/>
    </location>
</feature>
<evidence type="ECO:0000256" key="9">
    <source>
        <dbReference type="SAM" id="MobiDB-lite"/>
    </source>
</evidence>
<feature type="compositionally biased region" description="Low complexity" evidence="9">
    <location>
        <begin position="152"/>
        <end position="167"/>
    </location>
</feature>
<dbReference type="Pfam" id="PF06553">
    <property type="entry name" value="BNIP3"/>
    <property type="match status" value="1"/>
</dbReference>
<evidence type="ECO:0000313" key="12">
    <source>
        <dbReference type="Proteomes" id="UP000318571"/>
    </source>
</evidence>
<feature type="region of interest" description="Disordered" evidence="9">
    <location>
        <begin position="144"/>
        <end position="172"/>
    </location>
</feature>
<keyword evidence="12" id="KW-1185">Reference proteome</keyword>
<dbReference type="GO" id="GO:0042802">
    <property type="term" value="F:identical protein binding"/>
    <property type="evidence" value="ECO:0007669"/>
    <property type="project" value="UniProtKB-ARBA"/>
</dbReference>
<evidence type="ECO:0000256" key="8">
    <source>
        <dbReference type="ARBA" id="ARBA00023136"/>
    </source>
</evidence>
<evidence type="ECO:0000256" key="1">
    <source>
        <dbReference type="ARBA" id="ARBA00004167"/>
    </source>
</evidence>
<dbReference type="InterPro" id="IPR010548">
    <property type="entry name" value="BNIP3"/>
</dbReference>
<accession>A0A553PI17</accession>
<evidence type="ECO:0000313" key="11">
    <source>
        <dbReference type="EMBL" id="TRY77319.1"/>
    </source>
</evidence>
<dbReference type="EMBL" id="VCGU01000004">
    <property type="protein sequence ID" value="TRY77319.1"/>
    <property type="molecule type" value="Genomic_DNA"/>
</dbReference>